<dbReference type="SUPFAM" id="SSF54236">
    <property type="entry name" value="Ubiquitin-like"/>
    <property type="match status" value="1"/>
</dbReference>
<sequence>MLCLKKRRTYSFTQGTCVDLPRRSKKDTARYEGSLNMAITTLPRKNRSNREERPSGMVLTVTEDTPADMLAGSMELLVQLPREHHLHTQRVTVQRSTPMMDLLVQIATAHKLAASNYTLQAIGERGLILPHQPNTPIGALDALQVKLLPKQCTFVPKKVKHANQPFETTFRLQVHLPRNQLYVSRVSPKMNLGEILNEVCREKNLDKHKYELRHPVNLEEILDLNLSLQDYHLQEVTLYAKQGRTLGSALSSQDIMALQRQEERRRQQAKQSVFGFMFKKSKESSVSTDSLEGRSVSPARSDETGRSASPLQQPPTRPQRKRRLAPKPPASSNHEPQQQQQQQQQQQASTTVNSKITTNTNTTAMATSTTTTRTTNVAESSKEKMLIGHSRNSSDSSGYHEASVLSDNPDIAGGRLPETLPRRSKAPGTNETPRKLVHTSQSSKSLGNLAVTASGTSLDRALSSSSLSSTDSNSSLKKKRAAPPPPVSRPLSSAISTQALERIDDSEESLTSDMDPSKPPSDIGVPSKASSDIGVSTIIIDKSDHSEIMKNDQNSINVIEDSVKVENARVDVKRDVDKKLCDTDVLLHKVSETLSSSSLTSTNEEETDNVYSMINKKKDKNCRKELHKDNEEIKNQQDTSDYVSALEEDSSIVDWEYQLPAPPSAFRDNDSQIFDGYDTVTLRSVDAFKETLVENENESINSNRISEVENKTLTIEKKQNQNKQMETTFKNKLDKKCNKNEIILELENKIEKGTLSRCHKEIDSKKIVNNNNNNLKLTSNVAPIDNTLSNFTITTYTRQKSIDIFKDEKDNNNSVGDETSRNRKIEPKICNNDVESKIGIVQRSKSHVSTISQNKLKSEIEDNKMMDTKIEKLDNAISEVNDSKQIDNTTLRTNNDKFSQWRDNMLKRQDEPTKEKQLQSLQVLKSILPQLTNSQPAEENVTKERNVGFKEKMKNRYETESNENSVTTSVFSTPSESHVTAQDDNKNNTIQKDTNTKRRYVYNGPPAISLGSWAERPSVKVQIKTDTDYKIANDKFNKNNTNNTIVPINNNKEQSKETNDKHERNDDLTKKFINHATVSGLRKLPSTNKIKHEEKPIVTSVELKKPMNLEQNVEIRHHKDNDKDNNKDNENLIDTTPLNFQQLTKTFRLDIDQRIKPSQRSIANRHSEYYGSQQELIRKSIETNKQNGHTKLDEFPILKKNVFKNHASSLINENHNPNFSTTEKKPFTTIVGINSYNHRQQEQSIQKNNNISLKNNVNNNIKIHAMSAPVVKGFKVSSTIPFTESKVINKVDKLNQNKDVVDGQEAPKAPTMPVIMGVTLKSANARPKSMPINVDSRDMLLESIRNFGGRGQLKNTAERY</sequence>
<feature type="coiled-coil region" evidence="1">
    <location>
        <begin position="708"/>
        <end position="735"/>
    </location>
</feature>
<feature type="compositionally biased region" description="Low complexity" evidence="2">
    <location>
        <begin position="1038"/>
        <end position="1052"/>
    </location>
</feature>
<accession>A0ABM1HX51</accession>
<dbReference type="RefSeq" id="XP_015172538.1">
    <property type="nucleotide sequence ID" value="XM_015317052.1"/>
</dbReference>
<dbReference type="InterPro" id="IPR029071">
    <property type="entry name" value="Ubiquitin-like_domsf"/>
</dbReference>
<feature type="compositionally biased region" description="Basic and acidic residues" evidence="2">
    <location>
        <begin position="1053"/>
        <end position="1066"/>
    </location>
</feature>
<evidence type="ECO:0000259" key="4">
    <source>
        <dbReference type="PROSITE" id="PS51082"/>
    </source>
</evidence>
<dbReference type="InterPro" id="IPR003124">
    <property type="entry name" value="WH2_dom"/>
</dbReference>
<dbReference type="Gene3D" id="3.10.20.90">
    <property type="entry name" value="Phosphatidylinositol 3-kinase Catalytic Subunit, Chain A, domain 1"/>
    <property type="match status" value="1"/>
</dbReference>
<name>A0ABM1HX51_POLDO</name>
<proteinExistence type="predicted"/>
<evidence type="ECO:0000256" key="1">
    <source>
        <dbReference type="SAM" id="Coils"/>
    </source>
</evidence>
<feature type="region of interest" description="Disordered" evidence="2">
    <location>
        <begin position="461"/>
        <end position="529"/>
    </location>
</feature>
<evidence type="ECO:0000313" key="6">
    <source>
        <dbReference type="RefSeq" id="XP_015172538.1"/>
    </source>
</evidence>
<organism evidence="5 6">
    <name type="scientific">Polistes dominula</name>
    <name type="common">European paper wasp</name>
    <name type="synonym">Vespa dominula</name>
    <dbReference type="NCBI Taxonomy" id="743375"/>
    <lineage>
        <taxon>Eukaryota</taxon>
        <taxon>Metazoa</taxon>
        <taxon>Ecdysozoa</taxon>
        <taxon>Arthropoda</taxon>
        <taxon>Hexapoda</taxon>
        <taxon>Insecta</taxon>
        <taxon>Pterygota</taxon>
        <taxon>Neoptera</taxon>
        <taxon>Endopterygota</taxon>
        <taxon>Hymenoptera</taxon>
        <taxon>Apocrita</taxon>
        <taxon>Aculeata</taxon>
        <taxon>Vespoidea</taxon>
        <taxon>Vespidae</taxon>
        <taxon>Polistinae</taxon>
        <taxon>Polistini</taxon>
        <taxon>Polistes</taxon>
    </lineage>
</organism>
<dbReference type="PANTHER" id="PTHR21557:SF2">
    <property type="entry name" value="CORDON-BLEU PROTEIN-LIKE 1"/>
    <property type="match status" value="1"/>
</dbReference>
<feature type="compositionally biased region" description="Polar residues" evidence="2">
    <location>
        <begin position="490"/>
        <end position="499"/>
    </location>
</feature>
<feature type="region of interest" description="Disordered" evidence="2">
    <location>
        <begin position="284"/>
        <end position="448"/>
    </location>
</feature>
<gene>
    <name evidence="6" type="primary">LOC107064400</name>
</gene>
<evidence type="ECO:0000313" key="5">
    <source>
        <dbReference type="Proteomes" id="UP000694924"/>
    </source>
</evidence>
<feature type="compositionally biased region" description="Low complexity" evidence="2">
    <location>
        <begin position="461"/>
        <end position="475"/>
    </location>
</feature>
<evidence type="ECO:0000256" key="2">
    <source>
        <dbReference type="SAM" id="MobiDB-lite"/>
    </source>
</evidence>
<dbReference type="PROSITE" id="PS50898">
    <property type="entry name" value="RBD"/>
    <property type="match status" value="1"/>
</dbReference>
<dbReference type="InterPro" id="IPR039895">
    <property type="entry name" value="COBL-like"/>
</dbReference>
<dbReference type="InterPro" id="IPR003116">
    <property type="entry name" value="RBD_dom"/>
</dbReference>
<dbReference type="PROSITE" id="PS51082">
    <property type="entry name" value="WH2"/>
    <property type="match status" value="1"/>
</dbReference>
<keyword evidence="5" id="KW-1185">Reference proteome</keyword>
<dbReference type="GeneID" id="107064400"/>
<dbReference type="Proteomes" id="UP000694924">
    <property type="component" value="Unplaced"/>
</dbReference>
<feature type="region of interest" description="Disordered" evidence="2">
    <location>
        <begin position="1035"/>
        <end position="1066"/>
    </location>
</feature>
<protein>
    <submittedName>
        <fullName evidence="6">Protein PFF0380w-like isoform X5</fullName>
    </submittedName>
</protein>
<evidence type="ECO:0000259" key="3">
    <source>
        <dbReference type="PROSITE" id="PS50898"/>
    </source>
</evidence>
<keyword evidence="1" id="KW-0175">Coiled coil</keyword>
<reference evidence="6" key="1">
    <citation type="submission" date="2025-08" db="UniProtKB">
        <authorList>
            <consortium name="RefSeq"/>
        </authorList>
    </citation>
    <scope>IDENTIFICATION</scope>
    <source>
        <tissue evidence="6">Whole body</tissue>
    </source>
</reference>
<feature type="domain" description="RBD" evidence="3">
    <location>
        <begin position="170"/>
        <end position="241"/>
    </location>
</feature>
<feature type="compositionally biased region" description="Low complexity" evidence="2">
    <location>
        <begin position="337"/>
        <end position="379"/>
    </location>
</feature>
<dbReference type="PANTHER" id="PTHR21557">
    <property type="entry name" value="CORDON-BLEU"/>
    <property type="match status" value="1"/>
</dbReference>
<feature type="domain" description="WH2" evidence="4">
    <location>
        <begin position="1336"/>
        <end position="1356"/>
    </location>
</feature>
<feature type="compositionally biased region" description="Polar residues" evidence="2">
    <location>
        <begin position="962"/>
        <end position="980"/>
    </location>
</feature>
<feature type="region of interest" description="Disordered" evidence="2">
    <location>
        <begin position="954"/>
        <end position="996"/>
    </location>
</feature>